<evidence type="ECO:0000313" key="10">
    <source>
        <dbReference type="EMBL" id="OBZ77804.1"/>
    </source>
</evidence>
<evidence type="ECO:0000256" key="4">
    <source>
        <dbReference type="ARBA" id="ARBA00022618"/>
    </source>
</evidence>
<evidence type="ECO:0000256" key="2">
    <source>
        <dbReference type="ARBA" id="ARBA00008643"/>
    </source>
</evidence>
<dbReference type="EMBL" id="LUGG01000002">
    <property type="protein sequence ID" value="OBZ77804.1"/>
    <property type="molecule type" value="Genomic_DNA"/>
</dbReference>
<evidence type="ECO:0000256" key="1">
    <source>
        <dbReference type="ARBA" id="ARBA00004629"/>
    </source>
</evidence>
<dbReference type="PANTHER" id="PTHR14527">
    <property type="entry name" value="PROTEIN MIS12 HOMOLOG"/>
    <property type="match status" value="1"/>
</dbReference>
<evidence type="ECO:0000256" key="7">
    <source>
        <dbReference type="ARBA" id="ARBA00023054"/>
    </source>
</evidence>
<keyword evidence="8" id="KW-0131">Cell cycle</keyword>
<proteinExistence type="inferred from homology"/>
<dbReference type="PANTHER" id="PTHR14527:SF2">
    <property type="entry name" value="PROTEIN MIS12 HOMOLOG"/>
    <property type="match status" value="1"/>
</dbReference>
<dbReference type="GO" id="GO:0000444">
    <property type="term" value="C:MIS12/MIND type complex"/>
    <property type="evidence" value="ECO:0007669"/>
    <property type="project" value="TreeGrafter"/>
</dbReference>
<keyword evidence="11" id="KW-1185">Reference proteome</keyword>
<organism evidence="10 11">
    <name type="scientific">Grifola frondosa</name>
    <name type="common">Maitake</name>
    <name type="synonym">Polyporus frondosus</name>
    <dbReference type="NCBI Taxonomy" id="5627"/>
    <lineage>
        <taxon>Eukaryota</taxon>
        <taxon>Fungi</taxon>
        <taxon>Dikarya</taxon>
        <taxon>Basidiomycota</taxon>
        <taxon>Agaricomycotina</taxon>
        <taxon>Agaricomycetes</taxon>
        <taxon>Polyporales</taxon>
        <taxon>Grifolaceae</taxon>
        <taxon>Grifola</taxon>
    </lineage>
</organism>
<keyword evidence="4" id="KW-0132">Cell division</keyword>
<accession>A0A1C7MS80</accession>
<dbReference type="GO" id="GO:0051301">
    <property type="term" value="P:cell division"/>
    <property type="evidence" value="ECO:0007669"/>
    <property type="project" value="UniProtKB-KW"/>
</dbReference>
<evidence type="ECO:0000256" key="3">
    <source>
        <dbReference type="ARBA" id="ARBA00022454"/>
    </source>
</evidence>
<dbReference type="GO" id="GO:0005634">
    <property type="term" value="C:nucleus"/>
    <property type="evidence" value="ECO:0007669"/>
    <property type="project" value="InterPro"/>
</dbReference>
<dbReference type="Pfam" id="PF05859">
    <property type="entry name" value="Mis12"/>
    <property type="match status" value="1"/>
</dbReference>
<dbReference type="GO" id="GO:0000070">
    <property type="term" value="P:mitotic sister chromatid segregation"/>
    <property type="evidence" value="ECO:0007669"/>
    <property type="project" value="TreeGrafter"/>
</dbReference>
<comment type="subcellular location">
    <subcellularLocation>
        <location evidence="1">Chromosome</location>
        <location evidence="1">Centromere</location>
        <location evidence="1">Kinetochore</location>
    </subcellularLocation>
</comment>
<evidence type="ECO:0000256" key="6">
    <source>
        <dbReference type="ARBA" id="ARBA00022838"/>
    </source>
</evidence>
<evidence type="ECO:0000256" key="8">
    <source>
        <dbReference type="ARBA" id="ARBA00023306"/>
    </source>
</evidence>
<sequence>MNGPPPSVPSVLLPELIGFIPQYLLDDIINIANDATKESVEAMERFLERWADARTQKVDAEWDPSQEIEQGLVAFQTLLESHIDIAFDFFEAWSLRNIFAIPADLPIVVPHQQGLDLNESPEREAELLAEITELRRKVHAQRKLRQLFTRAVRKSATQLARSQDRLERLQFLRAPQLQTLLELPDEFHTMYTAVSSLPPLDPTSTVPEQITLSEPGKRLWETSRTGYLNWAVEQLMLRAKSQAKGAGAFGEGSSAIGAAAGAAYDIANADDVKLVLEEIAGKDAVAQLGTQGCIGLSLRKCRIWKPPPTKMPFSTSKCNTCVFQHLSMATLGELQQRLSGDLQLLHYLRLHPARVHEKCHDKNLPPQGQKISGEILNSIALCLVTHEGTPAETTAVSIDLRGGVTLVIAKGRVPTSEDYDAAQRFFFALRTRRTWSSVICEVMSYSWQPMNTRIATLHNTVVQWMSRDPTSFRISEDPSTMELMFPGLLEVVDKSYIVDLNTNNPRLMFVRALDKVLRLSDLKIPPAAKPDDLAVEAALIPTVG</sequence>
<keyword evidence="5" id="KW-0498">Mitosis</keyword>
<keyword evidence="6" id="KW-0995">Kinetochore</keyword>
<keyword evidence="7" id="KW-0175">Coiled coil</keyword>
<name>A0A1C7MS80_GRIFR</name>
<evidence type="ECO:0000313" key="11">
    <source>
        <dbReference type="Proteomes" id="UP000092993"/>
    </source>
</evidence>
<dbReference type="GO" id="GO:0051382">
    <property type="term" value="P:kinetochore assembly"/>
    <property type="evidence" value="ECO:0007669"/>
    <property type="project" value="TreeGrafter"/>
</dbReference>
<gene>
    <name evidence="10" type="primary">mis12</name>
    <name evidence="10" type="ORF">A0H81_02735</name>
</gene>
<keyword evidence="3" id="KW-0158">Chromosome</keyword>
<comment type="caution">
    <text evidence="10">The sequence shown here is derived from an EMBL/GenBank/DDBJ whole genome shotgun (WGS) entry which is preliminary data.</text>
</comment>
<keyword evidence="9" id="KW-0137">Centromere</keyword>
<protein>
    <submittedName>
        <fullName evidence="10">Centromere protein mis12</fullName>
    </submittedName>
</protein>
<dbReference type="STRING" id="5627.A0A1C7MS80"/>
<dbReference type="Proteomes" id="UP000092993">
    <property type="component" value="Unassembled WGS sequence"/>
</dbReference>
<dbReference type="AlphaFoldDB" id="A0A1C7MS80"/>
<dbReference type="InterPro" id="IPR008685">
    <property type="entry name" value="Centromere_Mis12"/>
</dbReference>
<evidence type="ECO:0000256" key="5">
    <source>
        <dbReference type="ARBA" id="ARBA00022776"/>
    </source>
</evidence>
<reference evidence="10 11" key="1">
    <citation type="submission" date="2016-03" db="EMBL/GenBank/DDBJ databases">
        <title>Whole genome sequencing of Grifola frondosa 9006-11.</title>
        <authorList>
            <person name="Min B."/>
            <person name="Park H."/>
            <person name="Kim J.-G."/>
            <person name="Cho H."/>
            <person name="Oh Y.-L."/>
            <person name="Kong W.-S."/>
            <person name="Choi I.-G."/>
        </authorList>
    </citation>
    <scope>NUCLEOTIDE SEQUENCE [LARGE SCALE GENOMIC DNA]</scope>
    <source>
        <strain evidence="10 11">9006-11</strain>
    </source>
</reference>
<dbReference type="OrthoDB" id="1884855at2759"/>
<evidence type="ECO:0000256" key="9">
    <source>
        <dbReference type="ARBA" id="ARBA00023328"/>
    </source>
</evidence>
<comment type="similarity">
    <text evidence="2">Belongs to the mis12 family.</text>
</comment>